<dbReference type="Proteomes" id="UP001190700">
    <property type="component" value="Unassembled WGS sequence"/>
</dbReference>
<name>A0AAE0F462_9CHLO</name>
<gene>
    <name evidence="1" type="ORF">CYMTET_40878</name>
</gene>
<accession>A0AAE0F462</accession>
<protein>
    <submittedName>
        <fullName evidence="1">Uncharacterized protein</fullName>
    </submittedName>
</protein>
<keyword evidence="2" id="KW-1185">Reference proteome</keyword>
<proteinExistence type="predicted"/>
<organism evidence="1 2">
    <name type="scientific">Cymbomonas tetramitiformis</name>
    <dbReference type="NCBI Taxonomy" id="36881"/>
    <lineage>
        <taxon>Eukaryota</taxon>
        <taxon>Viridiplantae</taxon>
        <taxon>Chlorophyta</taxon>
        <taxon>Pyramimonadophyceae</taxon>
        <taxon>Pyramimonadales</taxon>
        <taxon>Pyramimonadaceae</taxon>
        <taxon>Cymbomonas</taxon>
    </lineage>
</organism>
<evidence type="ECO:0000313" key="2">
    <source>
        <dbReference type="Proteomes" id="UP001190700"/>
    </source>
</evidence>
<comment type="caution">
    <text evidence="1">The sequence shown here is derived from an EMBL/GenBank/DDBJ whole genome shotgun (WGS) entry which is preliminary data.</text>
</comment>
<reference evidence="1 2" key="1">
    <citation type="journal article" date="2015" name="Genome Biol. Evol.">
        <title>Comparative Genomics of a Bacterivorous Green Alga Reveals Evolutionary Causalities and Consequences of Phago-Mixotrophic Mode of Nutrition.</title>
        <authorList>
            <person name="Burns J.A."/>
            <person name="Paasch A."/>
            <person name="Narechania A."/>
            <person name="Kim E."/>
        </authorList>
    </citation>
    <scope>NUCLEOTIDE SEQUENCE [LARGE SCALE GENOMIC DNA]</scope>
    <source>
        <strain evidence="1 2">PLY_AMNH</strain>
    </source>
</reference>
<dbReference type="AlphaFoldDB" id="A0AAE0F462"/>
<sequence>MVQPLYATIKATRFATGDENVVSRPGVPADHVHRLIEKINKVNRIDKTKVNCKPIVDPFAGSSGILEHANTFLKESLVGDLADAFKEFEFVSVDHPDIKKVVKLNMRGWTHMRGTPIVQLPLRIAYARHQSQVWMVVVNSKYRGQNLFSKSTNVERAGSGKEVHLHAKYVEQAIANANA</sequence>
<dbReference type="EMBL" id="LGRX02027214">
    <property type="protein sequence ID" value="KAK3249685.1"/>
    <property type="molecule type" value="Genomic_DNA"/>
</dbReference>
<evidence type="ECO:0000313" key="1">
    <source>
        <dbReference type="EMBL" id="KAK3249685.1"/>
    </source>
</evidence>